<organism evidence="18 19">
    <name type="scientific">Diplocarpon coronariae</name>
    <dbReference type="NCBI Taxonomy" id="2795749"/>
    <lineage>
        <taxon>Eukaryota</taxon>
        <taxon>Fungi</taxon>
        <taxon>Dikarya</taxon>
        <taxon>Ascomycota</taxon>
        <taxon>Pezizomycotina</taxon>
        <taxon>Leotiomycetes</taxon>
        <taxon>Helotiales</taxon>
        <taxon>Drepanopezizaceae</taxon>
        <taxon>Diplocarpon</taxon>
    </lineage>
</organism>
<feature type="binding site" evidence="14">
    <location>
        <position position="263"/>
    </location>
    <ligand>
        <name>Zn(2+)</name>
        <dbReference type="ChEBI" id="CHEBI:29105"/>
    </ligand>
</feature>
<comment type="caution">
    <text evidence="18">The sequence shown here is derived from an EMBL/GenBank/DDBJ whole genome shotgun (WGS) entry which is preliminary data.</text>
</comment>
<evidence type="ECO:0000256" key="5">
    <source>
        <dbReference type="ARBA" id="ARBA00022695"/>
    </source>
</evidence>
<feature type="coiled-coil region" evidence="15">
    <location>
        <begin position="22"/>
        <end position="49"/>
    </location>
</feature>
<dbReference type="GO" id="GO:0061604">
    <property type="term" value="F:molybdopterin-synthase sulfurtransferase activity"/>
    <property type="evidence" value="ECO:0007669"/>
    <property type="project" value="UniProtKB-EC"/>
</dbReference>
<keyword evidence="4 14" id="KW-0819">tRNA processing</keyword>
<keyword evidence="19" id="KW-1185">Reference proteome</keyword>
<gene>
    <name evidence="14" type="primary">uba4</name>
    <name evidence="14" type="synonym">cnxF</name>
    <name evidence="18" type="ORF">B2J93_9001</name>
</gene>
<dbReference type="Gene3D" id="3.40.50.720">
    <property type="entry name" value="NAD(P)-binding Rossmann-like Domain"/>
    <property type="match status" value="1"/>
</dbReference>
<dbReference type="InterPro" id="IPR035985">
    <property type="entry name" value="Ubiquitin-activating_enz"/>
</dbReference>
<dbReference type="Pfam" id="PF00899">
    <property type="entry name" value="ThiF"/>
    <property type="match status" value="2"/>
</dbReference>
<dbReference type="EC" id="2.7.7.80" evidence="14"/>
<evidence type="ECO:0000313" key="18">
    <source>
        <dbReference type="EMBL" id="OWP07549.1"/>
    </source>
</evidence>
<dbReference type="InterPro" id="IPR000594">
    <property type="entry name" value="ThiF_NAD_FAD-bd"/>
</dbReference>
<comment type="function">
    <text evidence="14">Plays a central role in 2-thiolation of mcm(5)S(2)U at tRNA wobble positions of cytosolic tRNA(Lys), tRNA(Glu) and tRNA(Gln). Also essential during biosynthesis of the molybdenum cofactor. Acts by mediating the C-terminal thiocarboxylation of sulfur carriers urm1 and MOCS2A. Its N-terminus first activates urm1 and MOCS2A as acyl-adenylates (-COAMP), then the persulfide sulfur on the catalytic cysteine is transferred to urm1 and MOCS2A to form thiocarboxylation (-COSH) of their C-terminus. The reaction probably involves hydrogen sulfide that is generated from the persulfide intermediate and that acts as nucleophile towards urm1 and MOCS2A. Subsequently, a transient disulfide bond is formed. Does not use thiosulfate as sulfur donor; nfs1 probably acting as a sulfur donor for thiocarboxylation reactions.</text>
</comment>
<evidence type="ECO:0000256" key="4">
    <source>
        <dbReference type="ARBA" id="ARBA00022694"/>
    </source>
</evidence>
<evidence type="ECO:0000256" key="10">
    <source>
        <dbReference type="ARBA" id="ARBA00022840"/>
    </source>
</evidence>
<keyword evidence="11 14" id="KW-0501">Molybdenum cofactor biosynthesis</keyword>
<dbReference type="FunCoup" id="A0A218ZHL3">
    <property type="interactions" value="795"/>
</dbReference>
<dbReference type="FunFam" id="3.40.50.720:FF:000033">
    <property type="entry name" value="Adenylyltransferase and sulfurtransferase MOCS3"/>
    <property type="match status" value="1"/>
</dbReference>
<evidence type="ECO:0000256" key="8">
    <source>
        <dbReference type="ARBA" id="ARBA00022786"/>
    </source>
</evidence>
<feature type="binding site" evidence="14">
    <location>
        <begin position="214"/>
        <end position="215"/>
    </location>
    <ligand>
        <name>ATP</name>
        <dbReference type="ChEBI" id="CHEBI:30616"/>
    </ligand>
</feature>
<feature type="binding site" evidence="14">
    <location>
        <begin position="136"/>
        <end position="140"/>
    </location>
    <ligand>
        <name>ATP</name>
        <dbReference type="ChEBI" id="CHEBI:30616"/>
    </ligand>
</feature>
<comment type="pathway">
    <text evidence="14">tRNA modification; 5-methoxycarbonylmethyl-2-thiouridine-tRNA biosynthesis.</text>
</comment>
<dbReference type="GO" id="GO:0032447">
    <property type="term" value="P:protein urmylation"/>
    <property type="evidence" value="ECO:0007669"/>
    <property type="project" value="TreeGrafter"/>
</dbReference>
<comment type="similarity">
    <text evidence="14">In the N-terminal section; belongs to the HesA/MoeB/ThiF family. UBA4 subfamily.</text>
</comment>
<keyword evidence="7 14" id="KW-0547">Nucleotide-binding</keyword>
<feature type="active site" description="Glycyl thioester intermediate; for adenylyltransferase activity" evidence="14">
    <location>
        <position position="280"/>
    </location>
</feature>
<dbReference type="InterPro" id="IPR036873">
    <property type="entry name" value="Rhodanese-like_dom_sf"/>
</dbReference>
<dbReference type="GO" id="GO:0005524">
    <property type="term" value="F:ATP binding"/>
    <property type="evidence" value="ECO:0007669"/>
    <property type="project" value="UniProtKB-KW"/>
</dbReference>
<dbReference type="AlphaFoldDB" id="A0A218ZHL3"/>
<evidence type="ECO:0000256" key="9">
    <source>
        <dbReference type="ARBA" id="ARBA00022833"/>
    </source>
</evidence>
<dbReference type="GO" id="GO:0004792">
    <property type="term" value="F:thiosulfate-cyanide sulfurtransferase activity"/>
    <property type="evidence" value="ECO:0007669"/>
    <property type="project" value="TreeGrafter"/>
</dbReference>
<keyword evidence="9 14" id="KW-0862">Zinc</keyword>
<feature type="binding site" evidence="14">
    <location>
        <position position="348"/>
    </location>
    <ligand>
        <name>Zn(2+)</name>
        <dbReference type="ChEBI" id="CHEBI:29105"/>
    </ligand>
</feature>
<keyword evidence="5" id="KW-0548">Nucleotidyltransferase</keyword>
<dbReference type="InterPro" id="IPR001763">
    <property type="entry name" value="Rhodanese-like_dom"/>
</dbReference>
<keyword evidence="6 14" id="KW-0479">Metal-binding</keyword>
<dbReference type="SUPFAM" id="SSF69572">
    <property type="entry name" value="Activating enzymes of the ubiquitin-like proteins"/>
    <property type="match status" value="1"/>
</dbReference>
<dbReference type="EMBL" id="MZNU01000003">
    <property type="protein sequence ID" value="OWP07549.1"/>
    <property type="molecule type" value="Genomic_DNA"/>
</dbReference>
<evidence type="ECO:0000256" key="2">
    <source>
        <dbReference type="ARBA" id="ARBA00022490"/>
    </source>
</evidence>
<dbReference type="GO" id="GO:0061605">
    <property type="term" value="F:molybdopterin-synthase adenylyltransferase activity"/>
    <property type="evidence" value="ECO:0007669"/>
    <property type="project" value="UniProtKB-EC"/>
</dbReference>
<evidence type="ECO:0000256" key="13">
    <source>
        <dbReference type="ARBA" id="ARBA00043893"/>
    </source>
</evidence>
<dbReference type="Pfam" id="PF00581">
    <property type="entry name" value="Rhodanese"/>
    <property type="match status" value="1"/>
</dbReference>
<feature type="binding site" evidence="14">
    <location>
        <position position="108"/>
    </location>
    <ligand>
        <name>ATP</name>
        <dbReference type="ChEBI" id="CHEBI:30616"/>
    </ligand>
</feature>
<keyword evidence="3 14" id="KW-0808">Transferase</keyword>
<comment type="pathway">
    <text evidence="14">Cofactor biosynthesis; molybdopterin biosynthesis.</text>
</comment>
<comment type="catalytic activity">
    <reaction evidence="14">
        <text>[molybdopterin-synthase sulfur-carrier protein]-C-terminal Gly-Gly + ATP + H(+) = [molybdopterin-synthase sulfur-carrier protein]-C-terminal Gly-Gly-AMP + diphosphate</text>
        <dbReference type="Rhea" id="RHEA:43616"/>
        <dbReference type="Rhea" id="RHEA-COMP:12159"/>
        <dbReference type="Rhea" id="RHEA-COMP:12202"/>
        <dbReference type="ChEBI" id="CHEBI:15378"/>
        <dbReference type="ChEBI" id="CHEBI:30616"/>
        <dbReference type="ChEBI" id="CHEBI:33019"/>
        <dbReference type="ChEBI" id="CHEBI:90618"/>
        <dbReference type="ChEBI" id="CHEBI:90778"/>
        <dbReference type="EC" id="2.7.7.80"/>
    </reaction>
</comment>
<dbReference type="PANTHER" id="PTHR10953:SF102">
    <property type="entry name" value="ADENYLYLTRANSFERASE AND SULFURTRANSFERASE MOCS3"/>
    <property type="match status" value="1"/>
</dbReference>
<comment type="catalytic activity">
    <reaction evidence="14">
        <text>[molybdopterin-synthase sulfur-carrier protein]-C-terminal Gly-Gly-AMP + S-sulfanyl-L-cysteinyl-[cysteine desulfurase] + AH2 = [molybdopterin-synthase sulfur-carrier protein]-C-terminal-Gly-aminoethanethioate + L-cysteinyl-[cysteine desulfurase] + A + AMP + 2 H(+)</text>
        <dbReference type="Rhea" id="RHEA:48612"/>
        <dbReference type="Rhea" id="RHEA-COMP:12157"/>
        <dbReference type="Rhea" id="RHEA-COMP:12158"/>
        <dbReference type="Rhea" id="RHEA-COMP:12159"/>
        <dbReference type="Rhea" id="RHEA-COMP:19907"/>
        <dbReference type="ChEBI" id="CHEBI:13193"/>
        <dbReference type="ChEBI" id="CHEBI:15378"/>
        <dbReference type="ChEBI" id="CHEBI:17499"/>
        <dbReference type="ChEBI" id="CHEBI:29950"/>
        <dbReference type="ChEBI" id="CHEBI:61963"/>
        <dbReference type="ChEBI" id="CHEBI:90618"/>
        <dbReference type="ChEBI" id="CHEBI:232372"/>
        <dbReference type="ChEBI" id="CHEBI:456215"/>
        <dbReference type="EC" id="2.8.1.11"/>
    </reaction>
</comment>
<feature type="binding site" evidence="14">
    <location>
        <position position="351"/>
    </location>
    <ligand>
        <name>Zn(2+)</name>
        <dbReference type="ChEBI" id="CHEBI:29105"/>
    </ligand>
</feature>
<protein>
    <recommendedName>
        <fullName evidence="14">Adenylyltransferase and sulfurtransferase uba4</fullName>
    </recommendedName>
    <alternativeName>
        <fullName evidence="14">Common component for nitrate reductase and xanthine dehydrogenase protein F</fullName>
    </alternativeName>
    <alternativeName>
        <fullName evidence="14">Ubiquitin-like protein activator 4</fullName>
    </alternativeName>
    <domain>
        <recommendedName>
            <fullName evidence="14">Molybdopterin-synthase adenylyltransferase</fullName>
            <ecNumber evidence="14">2.7.7.80</ecNumber>
        </recommendedName>
        <alternativeName>
            <fullName evidence="14">Adenylyltransferase uba4</fullName>
        </alternativeName>
        <alternativeName>
            <fullName evidence="14">Sulfur carrier protein MOCS2A adenylyltransferase</fullName>
        </alternativeName>
    </domain>
    <domain>
        <recommendedName>
            <fullName evidence="14">Molybdopterin-synthase sulfurtransferase</fullName>
            <ecNumber evidence="14">2.8.1.11</ecNumber>
        </recommendedName>
        <alternativeName>
            <fullName evidence="14">Sulfurtransferase uba4</fullName>
        </alternativeName>
        <alternativeName>
            <fullName evidence="14">Sulfur carrier protein MOCS2A sulfurtransferase</fullName>
        </alternativeName>
    </domain>
</protein>
<evidence type="ECO:0000256" key="12">
    <source>
        <dbReference type="ARBA" id="ARBA00023268"/>
    </source>
</evidence>
<dbReference type="GO" id="GO:0005829">
    <property type="term" value="C:cytosol"/>
    <property type="evidence" value="ECO:0007669"/>
    <property type="project" value="UniProtKB-SubCell"/>
</dbReference>
<comment type="cofactor">
    <cofactor evidence="14">
        <name>Zn(2+)</name>
        <dbReference type="ChEBI" id="CHEBI:29105"/>
    </cofactor>
    <text evidence="14">Binds 1 zinc ion per subunit.</text>
</comment>
<evidence type="ECO:0000256" key="11">
    <source>
        <dbReference type="ARBA" id="ARBA00023150"/>
    </source>
</evidence>
<dbReference type="GO" id="GO:0006777">
    <property type="term" value="P:Mo-molybdopterin cofactor biosynthetic process"/>
    <property type="evidence" value="ECO:0007669"/>
    <property type="project" value="UniProtKB-UniRule"/>
</dbReference>
<feature type="domain" description="Rhodanese" evidence="17">
    <location>
        <begin position="397"/>
        <end position="502"/>
    </location>
</feature>
<keyword evidence="12 14" id="KW-0511">Multifunctional enzyme</keyword>
<evidence type="ECO:0000259" key="17">
    <source>
        <dbReference type="PROSITE" id="PS50206"/>
    </source>
</evidence>
<accession>A0A218ZHL3</accession>
<keyword evidence="10 14" id="KW-0067">ATP-binding</keyword>
<dbReference type="OrthoDB" id="10261062at2759"/>
<keyword evidence="15" id="KW-0175">Coiled coil</keyword>
<reference evidence="18 19" key="1">
    <citation type="submission" date="2017-04" db="EMBL/GenBank/DDBJ databases">
        <title>Draft genome sequence of Marssonina coronaria NL1: causal agent of apple blotch.</title>
        <authorList>
            <person name="Cheng Q."/>
        </authorList>
    </citation>
    <scope>NUCLEOTIDE SEQUENCE [LARGE SCALE GENOMIC DNA]</scope>
    <source>
        <strain evidence="18 19">NL1</strain>
    </source>
</reference>
<sequence length="504" mass="54440">MISRLYLSSPPPKTMDPAPASAQNLRKQIITTEDKLKRLKEQLASVEAQDGIAGLQLGAEENVTEVSKWPLSEEEYQRYGRQMIVPSVGIQGQLRLKAASVLIIGAGGLGCPAAAYLAGAGVGTIGIVDGDEVETSNLHRQVLHSTSKVGMKKVDSAISYLKSYRYPHPFQYQQKLNYSRLNPNVSYTAYKEHLTPQNCSEIVSQYDLLLDCTDHPTSRYLISDISVLLGKSLVSASALRIDGQLIVLNSPPLPPGNDAGGPCYRCVFPKPPPAESVVSCGDGGILGPVVGVMGVLQALEAIKVIVAGRLKPSPEQPETAPAATMLLFSANSNPAVRSVTLRARRPKCFACSSEAGISLESMASGSLDYVLFCGVTHPVNILNSEERIQARQYLDFKEKEHLLVDVREKVQFDICSLEGSVNVPFSMLQGDKACATEGERPAWVPETLPSDAPIYVVCRLGNNSQVVTRKLKEGVLGKEGRFIGDIEGGLKAWKEQVDGSFPGY</sequence>
<dbReference type="InterPro" id="IPR045886">
    <property type="entry name" value="ThiF/MoeB/HesA"/>
</dbReference>
<dbReference type="InParanoid" id="A0A218ZHL3"/>
<evidence type="ECO:0000256" key="3">
    <source>
        <dbReference type="ARBA" id="ARBA00022679"/>
    </source>
</evidence>
<dbReference type="GO" id="GO:0046872">
    <property type="term" value="F:metal ion binding"/>
    <property type="evidence" value="ECO:0007669"/>
    <property type="project" value="UniProtKB-KW"/>
</dbReference>
<dbReference type="SMART" id="SM00450">
    <property type="entry name" value="RHOD"/>
    <property type="match status" value="1"/>
</dbReference>
<comment type="subcellular location">
    <subcellularLocation>
        <location evidence="1">Cytoplasm</location>
        <location evidence="1">Cytosol</location>
    </subcellularLocation>
</comment>
<keyword evidence="8" id="KW-0833">Ubl conjugation pathway</keyword>
<evidence type="ECO:0000256" key="16">
    <source>
        <dbReference type="SAM" id="MobiDB-lite"/>
    </source>
</evidence>
<comment type="function">
    <text evidence="13">Plays a central role in 2-thiolation of mcm(5)S(2)U at tRNA wobble positions of cytosolic tRNA(Lys), tRNA(Glu) and tRNA(Gln). Also essential during biosynthesis of the molybdenum cofactor. Acts by mediating the C-terminal thiocarboxylation of sulfur carriers urm1 and mocs2a. Its N-terminus first activates urm1 and mocs2a as acyl-adenylates (-COAMP), then the persulfide sulfur on the catalytic cysteine is transferred to urm1 and mocs2a to form thiocarboxylation (-COSH) of their C-terminus. The reaction probably involves hydrogen sulfide that is generated from the persulfide intermediate and that acts as a nucleophile towards urm1 and mocs2a. Subsequently, a transient disulfide bond is formed. Does not use thiosulfate as sulfur donor; nfs1 probably acting as a sulfur donor for thiocarboxylation reactions.</text>
</comment>
<feature type="binding site" evidence="14">
    <location>
        <position position="266"/>
    </location>
    <ligand>
        <name>Zn(2+)</name>
        <dbReference type="ChEBI" id="CHEBI:29105"/>
    </ligand>
</feature>
<dbReference type="Proteomes" id="UP000242519">
    <property type="component" value="Unassembled WGS sequence"/>
</dbReference>
<evidence type="ECO:0000313" key="19">
    <source>
        <dbReference type="Proteomes" id="UP000242519"/>
    </source>
</evidence>
<dbReference type="UniPathway" id="UPA00344"/>
<dbReference type="Gene3D" id="3.40.250.10">
    <property type="entry name" value="Rhodanese-like domain"/>
    <property type="match status" value="1"/>
</dbReference>
<dbReference type="CDD" id="cd00757">
    <property type="entry name" value="ThiF_MoeB_HesA_family"/>
    <property type="match status" value="1"/>
</dbReference>
<feature type="binding site" evidence="14">
    <location>
        <position position="153"/>
    </location>
    <ligand>
        <name>ATP</name>
        <dbReference type="ChEBI" id="CHEBI:30616"/>
    </ligand>
</feature>
<dbReference type="EC" id="2.8.1.11" evidence="14"/>
<dbReference type="InterPro" id="IPR028885">
    <property type="entry name" value="MOCS3/Uba4"/>
</dbReference>
<evidence type="ECO:0000256" key="7">
    <source>
        <dbReference type="ARBA" id="ARBA00022741"/>
    </source>
</evidence>
<dbReference type="STRING" id="503106.A0A218ZHL3"/>
<dbReference type="PANTHER" id="PTHR10953">
    <property type="entry name" value="UBIQUITIN-ACTIVATING ENZYME E1"/>
    <property type="match status" value="1"/>
</dbReference>
<feature type="active site" description="Cysteine persulfide intermediate; for sulfurtransferase activity" evidence="14">
    <location>
        <position position="458"/>
    </location>
</feature>
<dbReference type="HAMAP" id="MF_03049">
    <property type="entry name" value="MOCS3_Uba4"/>
    <property type="match status" value="1"/>
</dbReference>
<evidence type="ECO:0000256" key="14">
    <source>
        <dbReference type="HAMAP-Rule" id="MF_03049"/>
    </source>
</evidence>
<name>A0A218ZHL3_9HELO</name>
<dbReference type="GO" id="GO:0002143">
    <property type="term" value="P:tRNA wobble position uridine thiolation"/>
    <property type="evidence" value="ECO:0007669"/>
    <property type="project" value="InterPro"/>
</dbReference>
<dbReference type="UniPathway" id="UPA00988"/>
<evidence type="ECO:0000256" key="15">
    <source>
        <dbReference type="SAM" id="Coils"/>
    </source>
</evidence>
<dbReference type="PROSITE" id="PS50206">
    <property type="entry name" value="RHODANESE_3"/>
    <property type="match status" value="1"/>
</dbReference>
<keyword evidence="2 14" id="KW-0963">Cytoplasm</keyword>
<dbReference type="GO" id="GO:0042292">
    <property type="term" value="F:URM1 activating enzyme activity"/>
    <property type="evidence" value="ECO:0007669"/>
    <property type="project" value="TreeGrafter"/>
</dbReference>
<feature type="region of interest" description="Disordered" evidence="16">
    <location>
        <begin position="1"/>
        <end position="22"/>
    </location>
</feature>
<evidence type="ECO:0000256" key="1">
    <source>
        <dbReference type="ARBA" id="ARBA00004514"/>
    </source>
</evidence>
<evidence type="ECO:0000256" key="6">
    <source>
        <dbReference type="ARBA" id="ARBA00022723"/>
    </source>
</evidence>
<proteinExistence type="inferred from homology"/>
<feature type="binding site" evidence="14">
    <location>
        <position position="129"/>
    </location>
    <ligand>
        <name>ATP</name>
        <dbReference type="ChEBI" id="CHEBI:30616"/>
    </ligand>
</feature>